<dbReference type="GO" id="GO:0006465">
    <property type="term" value="P:signal peptide processing"/>
    <property type="evidence" value="ECO:0007669"/>
    <property type="project" value="InterPro"/>
</dbReference>
<dbReference type="InterPro" id="IPR014139">
    <property type="entry name" value="Peptidase_S26C_TraF"/>
</dbReference>
<keyword evidence="6" id="KW-0812">Transmembrane</keyword>
<feature type="transmembrane region" description="Helical" evidence="6">
    <location>
        <begin position="12"/>
        <end position="32"/>
    </location>
</feature>
<organism evidence="8 9">
    <name type="scientific">Pseudoduganella rivuli</name>
    <dbReference type="NCBI Taxonomy" id="2666085"/>
    <lineage>
        <taxon>Bacteria</taxon>
        <taxon>Pseudomonadati</taxon>
        <taxon>Pseudomonadota</taxon>
        <taxon>Betaproteobacteria</taxon>
        <taxon>Burkholderiales</taxon>
        <taxon>Oxalobacteraceae</taxon>
        <taxon>Telluria group</taxon>
        <taxon>Pseudoduganella</taxon>
    </lineage>
</organism>
<evidence type="ECO:0000256" key="6">
    <source>
        <dbReference type="SAM" id="Phobius"/>
    </source>
</evidence>
<sequence length="173" mass="19423">MIRDFITHAAHRWYVYLPLTAIWIFALVRLLADPVPHLPVLFNVSPSLPFWIVRIDYHPTTLRRGDYIVYRFEGNACRYFPGLWHQPFLKRIAGLEGDHVTVSGRQVFVNGALLGYAKPYAVTKLPLAPIAPSVIPADHFYVAGTSPDSFDSRYALSGLVAKSQIVGLATPVY</sequence>
<dbReference type="SUPFAM" id="SSF51306">
    <property type="entry name" value="LexA/Signal peptidase"/>
    <property type="match status" value="1"/>
</dbReference>
<evidence type="ECO:0000259" key="7">
    <source>
        <dbReference type="Pfam" id="PF10502"/>
    </source>
</evidence>
<feature type="domain" description="Peptidase S26" evidence="7">
    <location>
        <begin position="43"/>
        <end position="170"/>
    </location>
</feature>
<keyword evidence="6" id="KW-1133">Transmembrane helix</keyword>
<keyword evidence="6" id="KW-0472">Membrane</keyword>
<dbReference type="Gene3D" id="2.10.109.10">
    <property type="entry name" value="Umud Fragment, subunit A"/>
    <property type="match status" value="1"/>
</dbReference>
<dbReference type="Pfam" id="PF10502">
    <property type="entry name" value="Peptidase_S26"/>
    <property type="match status" value="1"/>
</dbReference>
<comment type="subcellular location">
    <subcellularLocation>
        <location evidence="1">Periplasm</location>
    </subcellularLocation>
</comment>
<dbReference type="GO" id="GO:0004252">
    <property type="term" value="F:serine-type endopeptidase activity"/>
    <property type="evidence" value="ECO:0007669"/>
    <property type="project" value="InterPro"/>
</dbReference>
<dbReference type="AlphaFoldDB" id="A0A7X2LS45"/>
<evidence type="ECO:0000256" key="2">
    <source>
        <dbReference type="ARBA" id="ARBA00005849"/>
    </source>
</evidence>
<dbReference type="Proteomes" id="UP000446768">
    <property type="component" value="Unassembled WGS sequence"/>
</dbReference>
<keyword evidence="4" id="KW-0574">Periplasm</keyword>
<comment type="caution">
    <text evidence="8">The sequence shown here is derived from an EMBL/GenBank/DDBJ whole genome shotgun (WGS) entry which is preliminary data.</text>
</comment>
<evidence type="ECO:0000256" key="3">
    <source>
        <dbReference type="ARBA" id="ARBA00022729"/>
    </source>
</evidence>
<evidence type="ECO:0000256" key="5">
    <source>
        <dbReference type="ARBA" id="ARBA00022971"/>
    </source>
</evidence>
<dbReference type="GO" id="GO:0042597">
    <property type="term" value="C:periplasmic space"/>
    <property type="evidence" value="ECO:0007669"/>
    <property type="project" value="UniProtKB-SubCell"/>
</dbReference>
<keyword evidence="5" id="KW-0184">Conjugation</keyword>
<evidence type="ECO:0000256" key="4">
    <source>
        <dbReference type="ARBA" id="ARBA00022764"/>
    </source>
</evidence>
<dbReference type="InterPro" id="IPR036286">
    <property type="entry name" value="LexA/Signal_pep-like_sf"/>
</dbReference>
<evidence type="ECO:0000313" key="8">
    <source>
        <dbReference type="EMBL" id="MRV70577.1"/>
    </source>
</evidence>
<dbReference type="RefSeq" id="WP_154371043.1">
    <property type="nucleotide sequence ID" value="NZ_WKJJ01000001.1"/>
</dbReference>
<reference evidence="8 9" key="1">
    <citation type="submission" date="2019-11" db="EMBL/GenBank/DDBJ databases">
        <title>Novel species isolated from a subtropical stream in China.</title>
        <authorList>
            <person name="Lu H."/>
        </authorList>
    </citation>
    <scope>NUCLEOTIDE SEQUENCE [LARGE SCALE GENOMIC DNA]</scope>
    <source>
        <strain evidence="8 9">FT92W</strain>
    </source>
</reference>
<accession>A0A7X2LS45</accession>
<proteinExistence type="inferred from homology"/>
<dbReference type="EMBL" id="WKJJ01000001">
    <property type="protein sequence ID" value="MRV70577.1"/>
    <property type="molecule type" value="Genomic_DNA"/>
</dbReference>
<protein>
    <submittedName>
        <fullName evidence="8">Conjugative transfer signal peptidase TraF</fullName>
    </submittedName>
</protein>
<evidence type="ECO:0000313" key="9">
    <source>
        <dbReference type="Proteomes" id="UP000446768"/>
    </source>
</evidence>
<gene>
    <name evidence="8" type="primary">traF</name>
    <name evidence="8" type="ORF">GJ700_02440</name>
</gene>
<dbReference type="InterPro" id="IPR019533">
    <property type="entry name" value="Peptidase_S26"/>
</dbReference>
<comment type="similarity">
    <text evidence="2">Belongs to the peptidase S26C family.</text>
</comment>
<evidence type="ECO:0000256" key="1">
    <source>
        <dbReference type="ARBA" id="ARBA00004418"/>
    </source>
</evidence>
<keyword evidence="3" id="KW-0732">Signal</keyword>
<dbReference type="NCBIfam" id="TIGR02771">
    <property type="entry name" value="TraF_Ti"/>
    <property type="match status" value="1"/>
</dbReference>
<keyword evidence="9" id="KW-1185">Reference proteome</keyword>
<name>A0A7X2LS45_9BURK</name>